<reference evidence="2 3" key="1">
    <citation type="journal article" date="2024" name="G3 (Bethesda)">
        <title>Genome assembly of Hibiscus sabdariffa L. provides insights into metabolisms of medicinal natural products.</title>
        <authorList>
            <person name="Kim T."/>
        </authorList>
    </citation>
    <scope>NUCLEOTIDE SEQUENCE [LARGE SCALE GENOMIC DNA]</scope>
    <source>
        <strain evidence="2">TK-2024</strain>
        <tissue evidence="2">Old leaves</tissue>
    </source>
</reference>
<name>A0ABR2BG98_9ROSI</name>
<sequence>MPRCQGHAQDILRTPTKALMFNNAGWDQALAGSELRTLNTKTRPKRPNDRTMTSMGTKKNPLEAARCGKHVDQATKLQPQRQQNTKEDLRDRTMHEPIQDTNGGPAQRGIQGTKPLANKASRKSHKGIQGRKPLAKEIVRKEHKQAHINGTEAALYSCDNGHHRAEGKQVLRLKILTVLAQSHYTYHISTKPQGAGSTAMVTKQAFNP</sequence>
<organism evidence="2 3">
    <name type="scientific">Hibiscus sabdariffa</name>
    <name type="common">roselle</name>
    <dbReference type="NCBI Taxonomy" id="183260"/>
    <lineage>
        <taxon>Eukaryota</taxon>
        <taxon>Viridiplantae</taxon>
        <taxon>Streptophyta</taxon>
        <taxon>Embryophyta</taxon>
        <taxon>Tracheophyta</taxon>
        <taxon>Spermatophyta</taxon>
        <taxon>Magnoliopsida</taxon>
        <taxon>eudicotyledons</taxon>
        <taxon>Gunneridae</taxon>
        <taxon>Pentapetalae</taxon>
        <taxon>rosids</taxon>
        <taxon>malvids</taxon>
        <taxon>Malvales</taxon>
        <taxon>Malvaceae</taxon>
        <taxon>Malvoideae</taxon>
        <taxon>Hibiscus</taxon>
    </lineage>
</organism>
<comment type="caution">
    <text evidence="2">The sequence shown here is derived from an EMBL/GenBank/DDBJ whole genome shotgun (WGS) entry which is preliminary data.</text>
</comment>
<feature type="region of interest" description="Disordered" evidence="1">
    <location>
        <begin position="37"/>
        <end position="132"/>
    </location>
</feature>
<proteinExistence type="predicted"/>
<dbReference type="EMBL" id="JBBPBM010000121">
    <property type="protein sequence ID" value="KAK8505932.1"/>
    <property type="molecule type" value="Genomic_DNA"/>
</dbReference>
<dbReference type="Proteomes" id="UP001472677">
    <property type="component" value="Unassembled WGS sequence"/>
</dbReference>
<feature type="compositionally biased region" description="Basic residues" evidence="1">
    <location>
        <begin position="120"/>
        <end position="129"/>
    </location>
</feature>
<evidence type="ECO:0000313" key="3">
    <source>
        <dbReference type="Proteomes" id="UP001472677"/>
    </source>
</evidence>
<keyword evidence="3" id="KW-1185">Reference proteome</keyword>
<feature type="compositionally biased region" description="Basic and acidic residues" evidence="1">
    <location>
        <begin position="84"/>
        <end position="98"/>
    </location>
</feature>
<gene>
    <name evidence="2" type="ORF">V6N12_000085</name>
</gene>
<accession>A0ABR2BG98</accession>
<evidence type="ECO:0000313" key="2">
    <source>
        <dbReference type="EMBL" id="KAK8505932.1"/>
    </source>
</evidence>
<protein>
    <submittedName>
        <fullName evidence="2">Uncharacterized protein</fullName>
    </submittedName>
</protein>
<evidence type="ECO:0000256" key="1">
    <source>
        <dbReference type="SAM" id="MobiDB-lite"/>
    </source>
</evidence>